<evidence type="ECO:0000256" key="4">
    <source>
        <dbReference type="ARBA" id="ARBA00022741"/>
    </source>
</evidence>
<dbReference type="GO" id="GO:0009035">
    <property type="term" value="F:type I site-specific deoxyribonuclease activity"/>
    <property type="evidence" value="ECO:0007669"/>
    <property type="project" value="UniProtKB-EC"/>
</dbReference>
<keyword evidence="6" id="KW-0255">Endonuclease</keyword>
<keyword evidence="5 10" id="KW-0680">Restriction system</keyword>
<keyword evidence="3" id="KW-0540">Nuclease</keyword>
<evidence type="ECO:0000256" key="2">
    <source>
        <dbReference type="ARBA" id="ARBA00008598"/>
    </source>
</evidence>
<dbReference type="PANTHER" id="PTHR30195">
    <property type="entry name" value="TYPE I SITE-SPECIFIC DEOXYRIBONUCLEASE PROTEIN SUBUNIT M AND R"/>
    <property type="match status" value="1"/>
</dbReference>
<dbReference type="SUPFAM" id="SSF52540">
    <property type="entry name" value="P-loop containing nucleoside triphosphate hydrolases"/>
    <property type="match status" value="2"/>
</dbReference>
<evidence type="ECO:0000256" key="3">
    <source>
        <dbReference type="ARBA" id="ARBA00022722"/>
    </source>
</evidence>
<dbReference type="CDD" id="cd18800">
    <property type="entry name" value="SF2_C_EcoR124I-like"/>
    <property type="match status" value="1"/>
</dbReference>
<evidence type="ECO:0000259" key="12">
    <source>
        <dbReference type="PROSITE" id="PS51192"/>
    </source>
</evidence>
<feature type="domain" description="Helicase ATP-binding" evidence="12">
    <location>
        <begin position="283"/>
        <end position="443"/>
    </location>
</feature>
<dbReference type="CDD" id="cd22332">
    <property type="entry name" value="HsdR_N"/>
    <property type="match status" value="1"/>
</dbReference>
<evidence type="ECO:0000256" key="5">
    <source>
        <dbReference type="ARBA" id="ARBA00022747"/>
    </source>
</evidence>
<keyword evidence="9 10" id="KW-0238">DNA-binding</keyword>
<keyword evidence="7 10" id="KW-0378">Hydrolase</keyword>
<evidence type="ECO:0000313" key="13">
    <source>
        <dbReference type="EMBL" id="SHN00429.1"/>
    </source>
</evidence>
<reference evidence="13 14" key="1">
    <citation type="submission" date="2016-11" db="EMBL/GenBank/DDBJ databases">
        <authorList>
            <person name="Jaros S."/>
            <person name="Januszkiewicz K."/>
            <person name="Wedrychowicz H."/>
        </authorList>
    </citation>
    <scope>NUCLEOTIDE SEQUENCE [LARGE SCALE GENOMIC DNA]</scope>
    <source>
        <strain evidence="13 14">BPI-34</strain>
    </source>
</reference>
<dbReference type="InterPro" id="IPR051268">
    <property type="entry name" value="Type-I_R_enzyme_R_subunit"/>
</dbReference>
<evidence type="ECO:0000256" key="10">
    <source>
        <dbReference type="RuleBase" id="RU364115"/>
    </source>
</evidence>
<dbReference type="EC" id="3.1.21.3" evidence="10"/>
<comment type="similarity">
    <text evidence="2 10">Belongs to the HsdR family.</text>
</comment>
<evidence type="ECO:0000256" key="11">
    <source>
        <dbReference type="SAM" id="Coils"/>
    </source>
</evidence>
<comment type="subunit">
    <text evidence="10">The type I restriction/modification system is composed of three polypeptides R, M and S.</text>
</comment>
<dbReference type="Pfam" id="PF22679">
    <property type="entry name" value="T1R_D3-like"/>
    <property type="match status" value="1"/>
</dbReference>
<dbReference type="SMART" id="SM00487">
    <property type="entry name" value="DEXDc"/>
    <property type="match status" value="1"/>
</dbReference>
<evidence type="ECO:0000256" key="7">
    <source>
        <dbReference type="ARBA" id="ARBA00022801"/>
    </source>
</evidence>
<name>A0A1M7NA41_XYLRU</name>
<dbReference type="Pfam" id="PF04313">
    <property type="entry name" value="HSDR_N"/>
    <property type="match status" value="1"/>
</dbReference>
<dbReference type="Gene3D" id="3.90.1570.50">
    <property type="match status" value="1"/>
</dbReference>
<dbReference type="InterPro" id="IPR055180">
    <property type="entry name" value="HsdR_RecA-like_helicase_dom_2"/>
</dbReference>
<dbReference type="NCBIfam" id="TIGR00348">
    <property type="entry name" value="hsdR"/>
    <property type="match status" value="1"/>
</dbReference>
<dbReference type="InterPro" id="IPR040980">
    <property type="entry name" value="SWI2_SNF2"/>
</dbReference>
<dbReference type="Pfam" id="PF11867">
    <property type="entry name" value="T1RH-like_C"/>
    <property type="match status" value="1"/>
</dbReference>
<dbReference type="GO" id="GO:0003677">
    <property type="term" value="F:DNA binding"/>
    <property type="evidence" value="ECO:0007669"/>
    <property type="project" value="UniProtKB-KW"/>
</dbReference>
<dbReference type="InterPro" id="IPR007409">
    <property type="entry name" value="Restrct_endonuc_type1_HsdR_N"/>
</dbReference>
<dbReference type="InterPro" id="IPR014001">
    <property type="entry name" value="Helicase_ATP-bd"/>
</dbReference>
<dbReference type="GO" id="GO:0009307">
    <property type="term" value="P:DNA restriction-modification system"/>
    <property type="evidence" value="ECO:0007669"/>
    <property type="project" value="UniProtKB-KW"/>
</dbReference>
<dbReference type="GO" id="GO:0005524">
    <property type="term" value="F:ATP binding"/>
    <property type="evidence" value="ECO:0007669"/>
    <property type="project" value="UniProtKB-KW"/>
</dbReference>
<dbReference type="PANTHER" id="PTHR30195:SF15">
    <property type="entry name" value="TYPE I RESTRICTION ENZYME HINDI ENDONUCLEASE SUBUNIT"/>
    <property type="match status" value="1"/>
</dbReference>
<feature type="coiled-coil region" evidence="11">
    <location>
        <begin position="844"/>
        <end position="893"/>
    </location>
</feature>
<dbReference type="Gene3D" id="3.40.50.300">
    <property type="entry name" value="P-loop containing nucleotide triphosphate hydrolases"/>
    <property type="match status" value="2"/>
</dbReference>
<dbReference type="AlphaFoldDB" id="A0A1M7NA41"/>
<dbReference type="EMBL" id="FRCJ01000009">
    <property type="protein sequence ID" value="SHN00429.1"/>
    <property type="molecule type" value="Genomic_DNA"/>
</dbReference>
<evidence type="ECO:0000313" key="14">
    <source>
        <dbReference type="Proteomes" id="UP000184280"/>
    </source>
</evidence>
<keyword evidence="4 10" id="KW-0547">Nucleotide-binding</keyword>
<evidence type="ECO:0000256" key="6">
    <source>
        <dbReference type="ARBA" id="ARBA00022759"/>
    </source>
</evidence>
<dbReference type="PROSITE" id="PS51192">
    <property type="entry name" value="HELICASE_ATP_BIND_1"/>
    <property type="match status" value="1"/>
</dbReference>
<dbReference type="Pfam" id="PF18766">
    <property type="entry name" value="SWI2_SNF2"/>
    <property type="match status" value="1"/>
</dbReference>
<protein>
    <recommendedName>
        <fullName evidence="10">Type I restriction enzyme endonuclease subunit</fullName>
        <shortName evidence="10">R protein</shortName>
        <ecNumber evidence="10">3.1.21.3</ecNumber>
    </recommendedName>
</protein>
<accession>A0A1M7NA41</accession>
<gene>
    <name evidence="13" type="ORF">SAMN04488494_3150</name>
</gene>
<comment type="function">
    <text evidence="10">Subunit R is required for both nuclease and ATPase activities, but not for modification.</text>
</comment>
<evidence type="ECO:0000256" key="9">
    <source>
        <dbReference type="ARBA" id="ARBA00023125"/>
    </source>
</evidence>
<evidence type="ECO:0000256" key="1">
    <source>
        <dbReference type="ARBA" id="ARBA00000851"/>
    </source>
</evidence>
<keyword evidence="8 10" id="KW-0067">ATP-binding</keyword>
<evidence type="ECO:0000256" key="8">
    <source>
        <dbReference type="ARBA" id="ARBA00022840"/>
    </source>
</evidence>
<dbReference type="RefSeq" id="WP_073047680.1">
    <property type="nucleotide sequence ID" value="NZ_FRCJ01000009.1"/>
</dbReference>
<dbReference type="InterPro" id="IPR004473">
    <property type="entry name" value="Restrct_endonuc_typeI_HsdR"/>
</dbReference>
<organism evidence="13 14">
    <name type="scientific">Xylanibacter ruminicola</name>
    <name type="common">Prevotella ruminicola</name>
    <dbReference type="NCBI Taxonomy" id="839"/>
    <lineage>
        <taxon>Bacteria</taxon>
        <taxon>Pseudomonadati</taxon>
        <taxon>Bacteroidota</taxon>
        <taxon>Bacteroidia</taxon>
        <taxon>Bacteroidales</taxon>
        <taxon>Prevotellaceae</taxon>
        <taxon>Xylanibacter</taxon>
    </lineage>
</organism>
<sequence length="1022" mass="117291">MAFNEDNVTEQMCIEVAKEAGYEYCNADELREAKSDIIVEHLLQQALIKINHITLSEAQIVIQKVKDTIYQGFSGDIITVNQKLRDLFFKENSFPFGANGEHKSISFFDTNPETASKNNTYVATNQWEYPKSSYSGGKRLDIVLLINGIPMVIGELKTATKASVTWADGAKDILDYQKSIPEMFVPNILSFASEGKELYYGSIGAPLTKWGPWFGDEDRKHGTLADVRSNLKSLIDPLRLLDIYRFFSVYTTTKDSSKKIKVVCRYQQYYGGMAIVNRVMARTKNGIGPKKGLIWHFQGSGKSWLMVFAAQKLMKMQELKAPTVVIVDDRVDLRDQITGDFTRSEIENVDFAYTREELKEFFTKDQRKILITTIFLFGKVQQALNIRDNIVVLVDEAHRTQERDLGECMRLALPNAFFFGLTGTPINKRDKNTFKCFGADEDHGGYMSKYTFQDSIDDGATLELNFREVPVELHLDEERLQEAFDEMARENELTDEEKDQLTKGTKVEAFFTSPKRIHEVCDNIVKHYRQYIRPTGLKCQVVVYNRACCVAYKKELDAMLAESGDETAIVMHTGNDKGDEYKEYKLTNDQQEKLLDKFRDPLSPLKFVIVTSKLLTGFDAPILQCMYLDKPMKDHTLLQAVCRTNRVYEAQKKCGLIVDYVGVFDDYANSLRFDEASVKTVIKNITQVKAMIPKFVMDCLDFFPGVDRTIGGFQGLQEAQEKLKDEKVKTQFGAHYNRLHKAWEVVAPDEDLLPYKNDYVWLSQVYESIRPVNSTSNLIWTILGPKTIQLIHENVVSIDIGESIEDLVVSDTRLLEECIKDENKRNRTIIEIEKMLRLRLGNPKHTGSKEFKKLSQKLKELQEKMRQQQIDSIQFLKDLLALAKETLETEQKMEQPEDQRKKAKDALTELFESVRTPETPIVVENVVNDIDKNVVDIVRRFSNAFKTVTGQNEVRKMLRTILWLKYKIKDNEVFEKAYKYVEMYYTPDVTGPRPDIKTICIDAETNVSSTMAAETAKPYGEE</sequence>
<dbReference type="InterPro" id="IPR027417">
    <property type="entry name" value="P-loop_NTPase"/>
</dbReference>
<dbReference type="OrthoDB" id="9758243at2"/>
<dbReference type="InterPro" id="IPR021810">
    <property type="entry name" value="T1RH-like_C"/>
</dbReference>
<keyword evidence="11" id="KW-0175">Coiled coil</keyword>
<comment type="catalytic activity">
    <reaction evidence="1 10">
        <text>Endonucleolytic cleavage of DNA to give random double-stranded fragments with terminal 5'-phosphates, ATP is simultaneously hydrolyzed.</text>
        <dbReference type="EC" id="3.1.21.3"/>
    </reaction>
</comment>
<dbReference type="Proteomes" id="UP000184280">
    <property type="component" value="Unassembled WGS sequence"/>
</dbReference>
<proteinExistence type="inferred from homology"/>